<gene>
    <name evidence="1" type="primary">ORF25651</name>
</gene>
<proteinExistence type="predicted"/>
<reference evidence="1" key="1">
    <citation type="submission" date="2014-12" db="EMBL/GenBank/DDBJ databases">
        <title>Insight into the proteome of Arion vulgaris.</title>
        <authorList>
            <person name="Aradska J."/>
            <person name="Bulat T."/>
            <person name="Smidak R."/>
            <person name="Sarate P."/>
            <person name="Gangsoo J."/>
            <person name="Sialana F."/>
            <person name="Bilban M."/>
            <person name="Lubec G."/>
        </authorList>
    </citation>
    <scope>NUCLEOTIDE SEQUENCE</scope>
    <source>
        <tissue evidence="1">Skin</tissue>
    </source>
</reference>
<accession>A0A0B6YHJ1</accession>
<sequence>ITTVVKNRQVAVAAVLPQRSAHIVQPLQNNYVQQKPTNPIPLEIIDDDDDFEAPMFSQRTPNKSRIVT</sequence>
<evidence type="ECO:0000313" key="1">
    <source>
        <dbReference type="EMBL" id="CEK55624.1"/>
    </source>
</evidence>
<dbReference type="EMBL" id="HACG01008759">
    <property type="protein sequence ID" value="CEK55624.1"/>
    <property type="molecule type" value="Transcribed_RNA"/>
</dbReference>
<protein>
    <submittedName>
        <fullName evidence="1">Uncharacterized protein</fullName>
    </submittedName>
</protein>
<dbReference type="AlphaFoldDB" id="A0A0B6YHJ1"/>
<feature type="non-terminal residue" evidence="1">
    <location>
        <position position="1"/>
    </location>
</feature>
<feature type="non-terminal residue" evidence="1">
    <location>
        <position position="68"/>
    </location>
</feature>
<name>A0A0B6YHJ1_9EUPU</name>
<organism evidence="1">
    <name type="scientific">Arion vulgaris</name>
    <dbReference type="NCBI Taxonomy" id="1028688"/>
    <lineage>
        <taxon>Eukaryota</taxon>
        <taxon>Metazoa</taxon>
        <taxon>Spiralia</taxon>
        <taxon>Lophotrochozoa</taxon>
        <taxon>Mollusca</taxon>
        <taxon>Gastropoda</taxon>
        <taxon>Heterobranchia</taxon>
        <taxon>Euthyneura</taxon>
        <taxon>Panpulmonata</taxon>
        <taxon>Eupulmonata</taxon>
        <taxon>Stylommatophora</taxon>
        <taxon>Helicina</taxon>
        <taxon>Arionoidea</taxon>
        <taxon>Arionidae</taxon>
        <taxon>Arion</taxon>
    </lineage>
</organism>